<evidence type="ECO:0000256" key="2">
    <source>
        <dbReference type="ARBA" id="ARBA00005619"/>
    </source>
</evidence>
<comment type="similarity">
    <text evidence="2">Belongs to the SRP receptor beta subunit family.</text>
</comment>
<proteinExistence type="inferred from homology"/>
<feature type="transmembrane region" description="Helical" evidence="11">
    <location>
        <begin position="96"/>
        <end position="114"/>
    </location>
</feature>
<sequence length="180" mass="20278">MHLKPYCEEFLHYLQQVTPVQLYVAIAVLVFTVLLLSFTRLFSRYKSNTIVLAGLSGSGKTVIYYQLRGGSAHQGTVTSIDPNEGTFVLHSETEKFMLLMSLGILVAAGVVFVVDGLEFLPNCRAVSEYLYDILTKSSTVKRKVPLFIFCNKVDNASAHSKEFIRKQLEKEISFSEERLQ</sequence>
<dbReference type="Gene3D" id="3.40.50.300">
    <property type="entry name" value="P-loop containing nucleotide triphosphate hydrolases"/>
    <property type="match status" value="1"/>
</dbReference>
<evidence type="ECO:0000256" key="4">
    <source>
        <dbReference type="ARBA" id="ARBA00022692"/>
    </source>
</evidence>
<evidence type="ECO:0000313" key="13">
    <source>
        <dbReference type="Proteomes" id="UP000594263"/>
    </source>
</evidence>
<keyword evidence="10" id="KW-0675">Receptor</keyword>
<name>A0A7N0U246_KALFE</name>
<evidence type="ECO:0000313" key="12">
    <source>
        <dbReference type="EnsemblPlants" id="Kaladp0050s0144.1.v1.1"/>
    </source>
</evidence>
<dbReference type="Gramene" id="Kaladp0050s0144.1.v1.1">
    <property type="protein sequence ID" value="Kaladp0050s0144.1.v1.1"/>
    <property type="gene ID" value="Kaladp0050s0144.v1.1"/>
</dbReference>
<evidence type="ECO:0000256" key="8">
    <source>
        <dbReference type="ARBA" id="ARBA00023134"/>
    </source>
</evidence>
<dbReference type="EnsemblPlants" id="Kaladp0050s0144.1.v1.1">
    <property type="protein sequence ID" value="Kaladp0050s0144.1.v1.1"/>
    <property type="gene ID" value="Kaladp0050s0144.v1.1"/>
</dbReference>
<evidence type="ECO:0000256" key="3">
    <source>
        <dbReference type="ARBA" id="ARBA00020256"/>
    </source>
</evidence>
<feature type="transmembrane region" description="Helical" evidence="11">
    <location>
        <begin position="20"/>
        <end position="38"/>
    </location>
</feature>
<evidence type="ECO:0000256" key="5">
    <source>
        <dbReference type="ARBA" id="ARBA00022741"/>
    </source>
</evidence>
<dbReference type="GO" id="GO:0005525">
    <property type="term" value="F:GTP binding"/>
    <property type="evidence" value="ECO:0007669"/>
    <property type="project" value="UniProtKB-KW"/>
</dbReference>
<keyword evidence="6" id="KW-0256">Endoplasmic reticulum</keyword>
<keyword evidence="4 11" id="KW-0812">Transmembrane</keyword>
<dbReference type="GO" id="GO:0005789">
    <property type="term" value="C:endoplasmic reticulum membrane"/>
    <property type="evidence" value="ECO:0007669"/>
    <property type="project" value="UniProtKB-SubCell"/>
</dbReference>
<dbReference type="SUPFAM" id="SSF52540">
    <property type="entry name" value="P-loop containing nucleoside triphosphate hydrolases"/>
    <property type="match status" value="1"/>
</dbReference>
<dbReference type="AlphaFoldDB" id="A0A7N0U246"/>
<keyword evidence="9 11" id="KW-0472">Membrane</keyword>
<dbReference type="InterPro" id="IPR019009">
    <property type="entry name" value="SRP_receptor_beta_su"/>
</dbReference>
<keyword evidence="8" id="KW-0342">GTP-binding</keyword>
<evidence type="ECO:0000256" key="6">
    <source>
        <dbReference type="ARBA" id="ARBA00022824"/>
    </source>
</evidence>
<dbReference type="Proteomes" id="UP000594263">
    <property type="component" value="Unplaced"/>
</dbReference>
<reference evidence="12" key="1">
    <citation type="submission" date="2021-01" db="UniProtKB">
        <authorList>
            <consortium name="EnsemblPlants"/>
        </authorList>
    </citation>
    <scope>IDENTIFICATION</scope>
</reference>
<evidence type="ECO:0000256" key="7">
    <source>
        <dbReference type="ARBA" id="ARBA00022989"/>
    </source>
</evidence>
<evidence type="ECO:0000256" key="9">
    <source>
        <dbReference type="ARBA" id="ARBA00023136"/>
    </source>
</evidence>
<dbReference type="Pfam" id="PF09439">
    <property type="entry name" value="SRPRB"/>
    <property type="match status" value="1"/>
</dbReference>
<protein>
    <recommendedName>
        <fullName evidence="3">Signal recognition particle receptor subunit beta</fullName>
    </recommendedName>
</protein>
<accession>A0A7N0U246</accession>
<keyword evidence="5" id="KW-0547">Nucleotide-binding</keyword>
<organism evidence="12 13">
    <name type="scientific">Kalanchoe fedtschenkoi</name>
    <name type="common">Lavender scallops</name>
    <name type="synonym">South American air plant</name>
    <dbReference type="NCBI Taxonomy" id="63787"/>
    <lineage>
        <taxon>Eukaryota</taxon>
        <taxon>Viridiplantae</taxon>
        <taxon>Streptophyta</taxon>
        <taxon>Embryophyta</taxon>
        <taxon>Tracheophyta</taxon>
        <taxon>Spermatophyta</taxon>
        <taxon>Magnoliopsida</taxon>
        <taxon>eudicotyledons</taxon>
        <taxon>Gunneridae</taxon>
        <taxon>Pentapetalae</taxon>
        <taxon>Saxifragales</taxon>
        <taxon>Crassulaceae</taxon>
        <taxon>Kalanchoe</taxon>
    </lineage>
</organism>
<evidence type="ECO:0000256" key="10">
    <source>
        <dbReference type="ARBA" id="ARBA00023170"/>
    </source>
</evidence>
<comment type="subcellular location">
    <subcellularLocation>
        <location evidence="1">Endoplasmic reticulum membrane</location>
        <topology evidence="1">Single-pass membrane protein</topology>
    </subcellularLocation>
</comment>
<dbReference type="InterPro" id="IPR027417">
    <property type="entry name" value="P-loop_NTPase"/>
</dbReference>
<evidence type="ECO:0000256" key="11">
    <source>
        <dbReference type="SAM" id="Phobius"/>
    </source>
</evidence>
<keyword evidence="13" id="KW-1185">Reference proteome</keyword>
<keyword evidence="7 11" id="KW-1133">Transmembrane helix</keyword>
<evidence type="ECO:0000256" key="1">
    <source>
        <dbReference type="ARBA" id="ARBA00004389"/>
    </source>
</evidence>